<proteinExistence type="predicted"/>
<sequence length="53" mass="5888">MPTLYALLAASASAYTVTGLFGDHTGVVSVFLSFLVWVLVFCLVKRWLKELRP</sequence>
<feature type="transmembrane region" description="Helical" evidence="1">
    <location>
        <begin position="24"/>
        <end position="44"/>
    </location>
</feature>
<dbReference type="RefSeq" id="WP_175469816.1">
    <property type="nucleotide sequence ID" value="NZ_FMUX01000010.1"/>
</dbReference>
<accession>A0A1G5GDA5</accession>
<keyword evidence="1" id="KW-1133">Transmembrane helix</keyword>
<gene>
    <name evidence="2" type="ORF">SAMN05216233_11095</name>
</gene>
<dbReference type="Proteomes" id="UP000198870">
    <property type="component" value="Unassembled WGS sequence"/>
</dbReference>
<organism evidence="2 3">
    <name type="scientific">Desulfoluna spongiiphila</name>
    <dbReference type="NCBI Taxonomy" id="419481"/>
    <lineage>
        <taxon>Bacteria</taxon>
        <taxon>Pseudomonadati</taxon>
        <taxon>Thermodesulfobacteriota</taxon>
        <taxon>Desulfobacteria</taxon>
        <taxon>Desulfobacterales</taxon>
        <taxon>Desulfolunaceae</taxon>
        <taxon>Desulfoluna</taxon>
    </lineage>
</organism>
<name>A0A1G5GDA5_9BACT</name>
<keyword evidence="1" id="KW-0472">Membrane</keyword>
<evidence type="ECO:0000313" key="2">
    <source>
        <dbReference type="EMBL" id="SCY49533.1"/>
    </source>
</evidence>
<reference evidence="2 3" key="1">
    <citation type="submission" date="2016-10" db="EMBL/GenBank/DDBJ databases">
        <authorList>
            <person name="de Groot N.N."/>
        </authorList>
    </citation>
    <scope>NUCLEOTIDE SEQUENCE [LARGE SCALE GENOMIC DNA]</scope>
    <source>
        <strain evidence="2 3">AA1</strain>
    </source>
</reference>
<dbReference type="EMBL" id="FMUX01000010">
    <property type="protein sequence ID" value="SCY49533.1"/>
    <property type="molecule type" value="Genomic_DNA"/>
</dbReference>
<keyword evidence="3" id="KW-1185">Reference proteome</keyword>
<dbReference type="STRING" id="419481.SAMN05216233_11095"/>
<evidence type="ECO:0000313" key="3">
    <source>
        <dbReference type="Proteomes" id="UP000198870"/>
    </source>
</evidence>
<protein>
    <submittedName>
        <fullName evidence="2">Uncharacterized protein</fullName>
    </submittedName>
</protein>
<keyword evidence="1" id="KW-0812">Transmembrane</keyword>
<dbReference type="AlphaFoldDB" id="A0A1G5GDA5"/>
<evidence type="ECO:0000256" key="1">
    <source>
        <dbReference type="SAM" id="Phobius"/>
    </source>
</evidence>